<keyword evidence="2" id="KW-1185">Reference proteome</keyword>
<proteinExistence type="predicted"/>
<evidence type="ECO:0000313" key="2">
    <source>
        <dbReference type="Proteomes" id="UP000010466"/>
    </source>
</evidence>
<dbReference type="PATRIC" id="fig|1246955.3.peg.595"/>
<dbReference type="HOGENOM" id="CLU_2180906_0_0_14"/>
<dbReference type="EMBL" id="HF559394">
    <property type="protein sequence ID" value="CCP24392.1"/>
    <property type="molecule type" value="Genomic_DNA"/>
</dbReference>
<sequence length="109" mass="12886">MIAENIEKSLSYLSLITNLSLSTVKIYKKVIKGKKEIVVSHKNKYHQRNYKITDAEIELVFKNYLETCQFILNRDLTNNQLSIKTYFNSEYGSFIKKKKKILQNFSQEI</sequence>
<dbReference type="RefSeq" id="WP_015287515.1">
    <property type="nucleotide sequence ID" value="NC_019949.1"/>
</dbReference>
<dbReference type="GeneID" id="74932216"/>
<protein>
    <submittedName>
        <fullName evidence="1">Uncharacterized protein</fullName>
    </submittedName>
</protein>
<reference evidence="2" key="1">
    <citation type="journal article" date="2013" name="Genome Announc.">
        <title>Complete genome sequence of Mycoplasma cynos strain C142.</title>
        <authorList>
            <person name="Walker C.A."/>
            <person name="Mannering S.A."/>
            <person name="Shields S."/>
            <person name="Blake D.P."/>
            <person name="Brownlie J."/>
        </authorList>
    </citation>
    <scope>NUCLEOTIDE SEQUENCE [LARGE SCALE GENOMIC DNA]</scope>
    <source>
        <strain evidence="2">C142</strain>
    </source>
</reference>
<name>L0RW68_MYCC1</name>
<accession>L0RW68</accession>
<organism evidence="1 2">
    <name type="scientific">Mycoplasmopsis cynos (strain C142)</name>
    <name type="common">Mycoplasma cynos</name>
    <dbReference type="NCBI Taxonomy" id="1246955"/>
    <lineage>
        <taxon>Bacteria</taxon>
        <taxon>Bacillati</taxon>
        <taxon>Mycoplasmatota</taxon>
        <taxon>Mycoplasmoidales</taxon>
        <taxon>Metamycoplasmataceae</taxon>
        <taxon>Mycoplasmopsis</taxon>
    </lineage>
</organism>
<dbReference type="Proteomes" id="UP000010466">
    <property type="component" value="Chromosome"/>
</dbReference>
<evidence type="ECO:0000313" key="1">
    <source>
        <dbReference type="EMBL" id="CCP24392.1"/>
    </source>
</evidence>
<dbReference type="OrthoDB" id="9955728at2"/>
<dbReference type="KEGG" id="mcy:MCYN_0660"/>
<dbReference type="AlphaFoldDB" id="L0RW68"/>
<gene>
    <name evidence="1" type="primary">MCYN0660</name>
    <name evidence="1" type="ordered locus">MCYN_0660</name>
</gene>